<dbReference type="SUPFAM" id="SSF55103">
    <property type="entry name" value="FAD-linked oxidases, C-terminal domain"/>
    <property type="match status" value="1"/>
</dbReference>
<dbReference type="InterPro" id="IPR036318">
    <property type="entry name" value="FAD-bd_PCMH-like_sf"/>
</dbReference>
<dbReference type="eggNOG" id="COG0277">
    <property type="taxonomic scope" value="Bacteria"/>
</dbReference>
<organism evidence="6">
    <name type="scientific">Desulfovibrio sp. U5L</name>
    <dbReference type="NCBI Taxonomy" id="596152"/>
    <lineage>
        <taxon>Bacteria</taxon>
        <taxon>Pseudomonadati</taxon>
        <taxon>Thermodesulfobacteriota</taxon>
        <taxon>Desulfovibrionia</taxon>
        <taxon>Desulfovibrionales</taxon>
        <taxon>Desulfovibrionaceae</taxon>
        <taxon>Desulfovibrio</taxon>
    </lineage>
</organism>
<dbReference type="EMBL" id="JH600068">
    <property type="protein sequence ID" value="EIG52057.1"/>
    <property type="molecule type" value="Genomic_DNA"/>
</dbReference>
<dbReference type="Gene3D" id="3.30.465.10">
    <property type="match status" value="1"/>
</dbReference>
<dbReference type="InterPro" id="IPR016166">
    <property type="entry name" value="FAD-bd_PCMH"/>
</dbReference>
<feature type="transmembrane region" description="Helical" evidence="4">
    <location>
        <begin position="388"/>
        <end position="411"/>
    </location>
</feature>
<dbReference type="GO" id="GO:0004458">
    <property type="term" value="F:D-lactate dehydrogenase (cytochrome) activity"/>
    <property type="evidence" value="ECO:0007669"/>
    <property type="project" value="TreeGrafter"/>
</dbReference>
<name>I2PX01_9BACT</name>
<accession>I2PX01</accession>
<dbReference type="PANTHER" id="PTHR11748:SF111">
    <property type="entry name" value="D-LACTATE DEHYDROGENASE, MITOCHONDRIAL-RELATED"/>
    <property type="match status" value="1"/>
</dbReference>
<dbReference type="HOGENOM" id="CLU_017779_9_2_7"/>
<dbReference type="Pfam" id="PF01565">
    <property type="entry name" value="FAD_binding_4"/>
    <property type="match status" value="1"/>
</dbReference>
<keyword evidence="4" id="KW-0812">Transmembrane</keyword>
<feature type="transmembrane region" description="Helical" evidence="4">
    <location>
        <begin position="321"/>
        <end position="342"/>
    </location>
</feature>
<sequence length="483" mass="51098">MTYQEAAERAFGKAVSFDPQILRSYDHDLGEMPRPLMALIQHRPHTVVVARSAADVATALSLAERYDVPVTPRGQASAGYGGAIPSRGGMVLDLSNCNRILAVDADKNTVDVEPGVVWEDLSRALAPHGLDNRVCPTSAPSSTVGGWFAMGGVGIGSLRYGSIRDSVLEIDVAGLDGTIRTLAGADMEPFHQTCGGLGVITRLRLACRPAGAILPLAVRLPDAAAATRFLETLETSPAVYSASLVNAGYCALRAEAEGHVPAIASGFLVSLALFESQADTAEIARLAAACGGELLDDAVAAMEWEGRYYPMRIKKIGPSALVGEFIVPLQGFVATAAALTAALPGDCFGLEAFAVCGGKLAVLVYILDDAKTLLYPLRMAKAMIPLRLAIRHGGAPYATGMWFSALARTIYGQDKYKRIARLKTAQDSRDLLNPGTISGPWLPFLPFINLSRCILWATACLAPLAARLPCARRRASKHPGATS</sequence>
<dbReference type="OrthoDB" id="6278354at2"/>
<keyword evidence="2" id="KW-0285">Flavoprotein</keyword>
<evidence type="ECO:0000256" key="1">
    <source>
        <dbReference type="ARBA" id="ARBA00008000"/>
    </source>
</evidence>
<evidence type="ECO:0000259" key="5">
    <source>
        <dbReference type="PROSITE" id="PS51387"/>
    </source>
</evidence>
<dbReference type="STRING" id="596152.DesU5LDRAFT_0345"/>
<evidence type="ECO:0000313" key="6">
    <source>
        <dbReference type="EMBL" id="EIG52057.1"/>
    </source>
</evidence>
<feature type="domain" description="FAD-binding PCMH-type" evidence="5">
    <location>
        <begin position="40"/>
        <end position="210"/>
    </location>
</feature>
<evidence type="ECO:0000256" key="4">
    <source>
        <dbReference type="SAM" id="Phobius"/>
    </source>
</evidence>
<keyword evidence="4" id="KW-1133">Transmembrane helix</keyword>
<dbReference type="PROSITE" id="PS51387">
    <property type="entry name" value="FAD_PCMH"/>
    <property type="match status" value="1"/>
</dbReference>
<keyword evidence="3" id="KW-0274">FAD</keyword>
<protein>
    <submittedName>
        <fullName evidence="6">FAD/FMN-dependent dehydrogenase</fullName>
    </submittedName>
</protein>
<evidence type="ECO:0000256" key="2">
    <source>
        <dbReference type="ARBA" id="ARBA00022630"/>
    </source>
</evidence>
<feature type="transmembrane region" description="Helical" evidence="4">
    <location>
        <begin position="441"/>
        <end position="466"/>
    </location>
</feature>
<dbReference type="InterPro" id="IPR016164">
    <property type="entry name" value="FAD-linked_Oxase-like_C"/>
</dbReference>
<reference evidence="6" key="1">
    <citation type="submission" date="2011-11" db="EMBL/GenBank/DDBJ databases">
        <title>Improved High-Quality Draft sequence of Desulfovibrio sp. U5L.</title>
        <authorList>
            <consortium name="US DOE Joint Genome Institute"/>
            <person name="Lucas S."/>
            <person name="Han J."/>
            <person name="Lapidus A."/>
            <person name="Cheng J.-F."/>
            <person name="Goodwin L."/>
            <person name="Pitluck S."/>
            <person name="Peters L."/>
            <person name="Ovchinnikova G."/>
            <person name="Held B."/>
            <person name="Detter J.C."/>
            <person name="Han C."/>
            <person name="Tapia R."/>
            <person name="Land M."/>
            <person name="Hauser L."/>
            <person name="Kyrpides N."/>
            <person name="Ivanova N."/>
            <person name="Pagani I."/>
            <person name="Gabster J."/>
            <person name="Walker C."/>
            <person name="Stolyar S."/>
            <person name="Stahl D."/>
            <person name="Arkin A."/>
            <person name="Dehal P."/>
            <person name="Hazen T."/>
            <person name="Woyke T."/>
        </authorList>
    </citation>
    <scope>NUCLEOTIDE SEQUENCE [LARGE SCALE GENOMIC DNA]</scope>
    <source>
        <strain evidence="6">U5L</strain>
    </source>
</reference>
<dbReference type="GO" id="GO:0071949">
    <property type="term" value="F:FAD binding"/>
    <property type="evidence" value="ECO:0007669"/>
    <property type="project" value="InterPro"/>
</dbReference>
<keyword evidence="4" id="KW-0472">Membrane</keyword>
<evidence type="ECO:0000256" key="3">
    <source>
        <dbReference type="ARBA" id="ARBA00022827"/>
    </source>
</evidence>
<feature type="transmembrane region" description="Helical" evidence="4">
    <location>
        <begin position="348"/>
        <end position="367"/>
    </location>
</feature>
<gene>
    <name evidence="6" type="ORF">DesU5LDRAFT_0345</name>
</gene>
<dbReference type="InterPro" id="IPR006094">
    <property type="entry name" value="Oxid_FAD_bind_N"/>
</dbReference>
<dbReference type="AlphaFoldDB" id="I2PX01"/>
<dbReference type="SUPFAM" id="SSF56176">
    <property type="entry name" value="FAD-binding/transporter-associated domain-like"/>
    <property type="match status" value="1"/>
</dbReference>
<dbReference type="InterPro" id="IPR016169">
    <property type="entry name" value="FAD-bd_PCMH_sub2"/>
</dbReference>
<comment type="similarity">
    <text evidence="1">Belongs to the FAD-binding oxidoreductase/transferase type 4 family.</text>
</comment>
<dbReference type="GO" id="GO:0008720">
    <property type="term" value="F:D-lactate dehydrogenase (NAD+) activity"/>
    <property type="evidence" value="ECO:0007669"/>
    <property type="project" value="TreeGrafter"/>
</dbReference>
<dbReference type="PANTHER" id="PTHR11748">
    <property type="entry name" value="D-LACTATE DEHYDROGENASE"/>
    <property type="match status" value="1"/>
</dbReference>
<proteinExistence type="inferred from homology"/>
<dbReference type="GO" id="GO:1903457">
    <property type="term" value="P:lactate catabolic process"/>
    <property type="evidence" value="ECO:0007669"/>
    <property type="project" value="TreeGrafter"/>
</dbReference>